<evidence type="ECO:0000256" key="1">
    <source>
        <dbReference type="ARBA" id="ARBA00022729"/>
    </source>
</evidence>
<organism evidence="5 6">
    <name type="scientific">Thalassiosira oceanica</name>
    <name type="common">Marine diatom</name>
    <dbReference type="NCBI Taxonomy" id="159749"/>
    <lineage>
        <taxon>Eukaryota</taxon>
        <taxon>Sar</taxon>
        <taxon>Stramenopiles</taxon>
        <taxon>Ochrophyta</taxon>
        <taxon>Bacillariophyta</taxon>
        <taxon>Coscinodiscophyceae</taxon>
        <taxon>Thalassiosirophycidae</taxon>
        <taxon>Thalassiosirales</taxon>
        <taxon>Thalassiosiraceae</taxon>
        <taxon>Thalassiosira</taxon>
    </lineage>
</organism>
<dbReference type="EMBL" id="AGNL01005108">
    <property type="protein sequence ID" value="EJK72920.1"/>
    <property type="molecule type" value="Genomic_DNA"/>
</dbReference>
<proteinExistence type="predicted"/>
<gene>
    <name evidence="5" type="ORF">THAOC_05500</name>
</gene>
<evidence type="ECO:0000313" key="5">
    <source>
        <dbReference type="EMBL" id="EJK72920.1"/>
    </source>
</evidence>
<sequence length="103" mass="10756">QAKLQAPGGASDDRFGRSVAIYGDTIVVGALGYEVNGYRSGSAYVFVQNGGGWTNKVRLLVPRGATDDRFEESVSICNDTIVVGAAHDDENGEESGSAGVFVI</sequence>
<dbReference type="Pfam" id="PF14312">
    <property type="entry name" value="FG-GAP_2"/>
    <property type="match status" value="2"/>
</dbReference>
<dbReference type="OrthoDB" id="188207at2759"/>
<dbReference type="InterPro" id="IPR013517">
    <property type="entry name" value="FG-GAP"/>
</dbReference>
<dbReference type="Gene3D" id="2.130.10.130">
    <property type="entry name" value="Integrin alpha, N-terminal"/>
    <property type="match status" value="1"/>
</dbReference>
<dbReference type="Proteomes" id="UP000266841">
    <property type="component" value="Unassembled WGS sequence"/>
</dbReference>
<keyword evidence="2" id="KW-0677">Repeat</keyword>
<protein>
    <submittedName>
        <fullName evidence="5">Uncharacterized protein</fullName>
    </submittedName>
</protein>
<name>K0T5I0_THAOC</name>
<evidence type="ECO:0000256" key="2">
    <source>
        <dbReference type="ARBA" id="ARBA00022737"/>
    </source>
</evidence>
<evidence type="ECO:0000313" key="6">
    <source>
        <dbReference type="Proteomes" id="UP000266841"/>
    </source>
</evidence>
<dbReference type="SUPFAM" id="SSF69318">
    <property type="entry name" value="Integrin alpha N-terminal domain"/>
    <property type="match status" value="1"/>
</dbReference>
<feature type="repeat" description="FG-GAP" evidence="4">
    <location>
        <begin position="1"/>
        <end position="55"/>
    </location>
</feature>
<dbReference type="PANTHER" id="PTHR36220">
    <property type="entry name" value="UNNAMED PRODUCT"/>
    <property type="match status" value="1"/>
</dbReference>
<feature type="non-terminal residue" evidence="5">
    <location>
        <position position="1"/>
    </location>
</feature>
<accession>K0T5I0</accession>
<dbReference type="AlphaFoldDB" id="K0T5I0"/>
<keyword evidence="6" id="KW-1185">Reference proteome</keyword>
<keyword evidence="3" id="KW-0325">Glycoprotein</keyword>
<dbReference type="PROSITE" id="PS51470">
    <property type="entry name" value="FG_GAP"/>
    <property type="match status" value="1"/>
</dbReference>
<evidence type="ECO:0000256" key="3">
    <source>
        <dbReference type="ARBA" id="ARBA00023180"/>
    </source>
</evidence>
<reference evidence="5 6" key="1">
    <citation type="journal article" date="2012" name="Genome Biol.">
        <title>Genome and low-iron response of an oceanic diatom adapted to chronic iron limitation.</title>
        <authorList>
            <person name="Lommer M."/>
            <person name="Specht M."/>
            <person name="Roy A.S."/>
            <person name="Kraemer L."/>
            <person name="Andreson R."/>
            <person name="Gutowska M.A."/>
            <person name="Wolf J."/>
            <person name="Bergner S.V."/>
            <person name="Schilhabel M.B."/>
            <person name="Klostermeier U.C."/>
            <person name="Beiko R.G."/>
            <person name="Rosenstiel P."/>
            <person name="Hippler M."/>
            <person name="Laroche J."/>
        </authorList>
    </citation>
    <scope>NUCLEOTIDE SEQUENCE [LARGE SCALE GENOMIC DNA]</scope>
    <source>
        <strain evidence="5 6">CCMP1005</strain>
    </source>
</reference>
<evidence type="ECO:0000256" key="4">
    <source>
        <dbReference type="PROSITE-ProRule" id="PRU00803"/>
    </source>
</evidence>
<comment type="caution">
    <text evidence="5">The sequence shown here is derived from an EMBL/GenBank/DDBJ whole genome shotgun (WGS) entry which is preliminary data.</text>
</comment>
<keyword evidence="1" id="KW-0732">Signal</keyword>
<dbReference type="PANTHER" id="PTHR36220:SF1">
    <property type="entry name" value="GAMMA TUBULIN COMPLEX COMPONENT C-TERMINAL DOMAIN-CONTAINING PROTEIN"/>
    <property type="match status" value="1"/>
</dbReference>
<dbReference type="InterPro" id="IPR013519">
    <property type="entry name" value="Int_alpha_beta-p"/>
</dbReference>
<dbReference type="InterPro" id="IPR028994">
    <property type="entry name" value="Integrin_alpha_N"/>
</dbReference>